<dbReference type="EMBL" id="HBUF01354411">
    <property type="protein sequence ID" value="CAG6716385.1"/>
    <property type="molecule type" value="Transcribed_RNA"/>
</dbReference>
<name>A0A8D8V420_9HEMI</name>
<reference evidence="2" key="1">
    <citation type="submission" date="2021-05" db="EMBL/GenBank/DDBJ databases">
        <authorList>
            <person name="Alioto T."/>
            <person name="Alioto T."/>
            <person name="Gomez Garrido J."/>
        </authorList>
    </citation>
    <scope>NUCLEOTIDE SEQUENCE</scope>
</reference>
<proteinExistence type="predicted"/>
<feature type="region of interest" description="Disordered" evidence="1">
    <location>
        <begin position="1"/>
        <end position="20"/>
    </location>
</feature>
<evidence type="ECO:0000256" key="1">
    <source>
        <dbReference type="SAM" id="MobiDB-lite"/>
    </source>
</evidence>
<accession>A0A8D8V420</accession>
<dbReference type="AlphaFoldDB" id="A0A8D8V420"/>
<protein>
    <submittedName>
        <fullName evidence="2">Uncharacterized protein</fullName>
    </submittedName>
</protein>
<organism evidence="2">
    <name type="scientific">Cacopsylla melanoneura</name>
    <dbReference type="NCBI Taxonomy" id="428564"/>
    <lineage>
        <taxon>Eukaryota</taxon>
        <taxon>Metazoa</taxon>
        <taxon>Ecdysozoa</taxon>
        <taxon>Arthropoda</taxon>
        <taxon>Hexapoda</taxon>
        <taxon>Insecta</taxon>
        <taxon>Pterygota</taxon>
        <taxon>Neoptera</taxon>
        <taxon>Paraneoptera</taxon>
        <taxon>Hemiptera</taxon>
        <taxon>Sternorrhyncha</taxon>
        <taxon>Psylloidea</taxon>
        <taxon>Psyllidae</taxon>
        <taxon>Psyllinae</taxon>
        <taxon>Cacopsylla</taxon>
    </lineage>
</organism>
<sequence length="111" mass="12396">MDYHLLHFAPESPEEDKGTGLEEPLASVFKNPSCAFNNNNISIKFEKHQSNNEPGTQMKRLDSTNSEEDYVVMFLPGTTAHADGDTARKENIAGKMQMETLRVTCDSNTTE</sequence>
<evidence type="ECO:0000313" key="2">
    <source>
        <dbReference type="EMBL" id="CAG6716385.1"/>
    </source>
</evidence>